<dbReference type="PANTHER" id="PTHR33933">
    <property type="entry name" value="NUCLEOTIDYLTRANSFERASE"/>
    <property type="match status" value="1"/>
</dbReference>
<dbReference type="EMBL" id="CP045484">
    <property type="protein sequence ID" value="QGR16343.1"/>
    <property type="molecule type" value="Genomic_DNA"/>
</dbReference>
<protein>
    <submittedName>
        <fullName evidence="3">Nucleotidyltransferase domain-containing protein</fullName>
    </submittedName>
</protein>
<dbReference type="PANTHER" id="PTHR33933:SF1">
    <property type="entry name" value="PROTEIN ADENYLYLTRANSFERASE MNTA-RELATED"/>
    <property type="match status" value="1"/>
</dbReference>
<evidence type="ECO:0000313" key="4">
    <source>
        <dbReference type="Proteomes" id="UP000427373"/>
    </source>
</evidence>
<dbReference type="Pfam" id="PF18765">
    <property type="entry name" value="Polbeta"/>
    <property type="match status" value="1"/>
</dbReference>
<dbReference type="GO" id="GO:0016740">
    <property type="term" value="F:transferase activity"/>
    <property type="evidence" value="ECO:0007669"/>
    <property type="project" value="UniProtKB-KW"/>
</dbReference>
<keyword evidence="4" id="KW-1185">Reference proteome</keyword>
<reference evidence="3 4" key="1">
    <citation type="submission" date="2019-10" db="EMBL/GenBank/DDBJ databases">
        <title>Genome Sequences from Six Type Strain Members of the Archaeal Family Sulfolobaceae: Acidianus ambivalens, Acidianus infernus, Metallosphaera prunae, Stygiolobus azoricus, Sulfolobus metallicus, and Sulfurisphaera ohwakuensis.</title>
        <authorList>
            <person name="Counts J.A."/>
            <person name="Kelly R.M."/>
        </authorList>
    </citation>
    <scope>NUCLEOTIDE SEQUENCE [LARGE SCALE GENOMIC DNA]</scope>
    <source>
        <strain evidence="3 4">TA-1</strain>
    </source>
</reference>
<organism evidence="3 4">
    <name type="scientific">Sulfurisphaera ohwakuensis</name>
    <dbReference type="NCBI Taxonomy" id="69656"/>
    <lineage>
        <taxon>Archaea</taxon>
        <taxon>Thermoproteota</taxon>
        <taxon>Thermoprotei</taxon>
        <taxon>Sulfolobales</taxon>
        <taxon>Sulfolobaceae</taxon>
        <taxon>Sulfurisphaera</taxon>
    </lineage>
</organism>
<dbReference type="AlphaFoldDB" id="A0A650CER0"/>
<sequence>MKLIILFGSRARGDYTESSDYDVLVVDNEIPEDPRNVSNDLYLQIMRMFPGEVDPVFMNTNVFLKKLIEGIPFVLQIIEEGKVIEKDEEFWRQVIEIYNKVRPLWDRKGNTWIRKSS</sequence>
<dbReference type="OrthoDB" id="9287at2157"/>
<feature type="domain" description="Polymerase beta nucleotidyltransferase" evidence="1">
    <location>
        <begin position="2"/>
        <end position="84"/>
    </location>
</feature>
<dbReference type="CDD" id="cd05403">
    <property type="entry name" value="NT_KNTase_like"/>
    <property type="match status" value="1"/>
</dbReference>
<dbReference type="Gene3D" id="3.30.460.10">
    <property type="entry name" value="Beta Polymerase, domain 2"/>
    <property type="match status" value="1"/>
</dbReference>
<gene>
    <name evidence="3" type="ORF">D1869_03345</name>
    <name evidence="2" type="ORF">HNQ62_002190</name>
</gene>
<name>A0A650CER0_SULOH</name>
<dbReference type="InterPro" id="IPR041633">
    <property type="entry name" value="Polbeta"/>
</dbReference>
<keyword evidence="3" id="KW-0808">Transferase</keyword>
<dbReference type="GeneID" id="42800249"/>
<accession>A0A650CER0</accession>
<dbReference type="SUPFAM" id="SSF81301">
    <property type="entry name" value="Nucleotidyltransferase"/>
    <property type="match status" value="1"/>
</dbReference>
<proteinExistence type="predicted"/>
<evidence type="ECO:0000313" key="2">
    <source>
        <dbReference type="EMBL" id="MBB5254416.1"/>
    </source>
</evidence>
<dbReference type="EMBL" id="JACHFY010000015">
    <property type="protein sequence ID" value="MBB5254416.1"/>
    <property type="molecule type" value="Genomic_DNA"/>
</dbReference>
<dbReference type="Proteomes" id="UP000582213">
    <property type="component" value="Unassembled WGS sequence"/>
</dbReference>
<evidence type="ECO:0000259" key="1">
    <source>
        <dbReference type="Pfam" id="PF18765"/>
    </source>
</evidence>
<dbReference type="KEGG" id="soh:D1869_03345"/>
<dbReference type="InterPro" id="IPR043519">
    <property type="entry name" value="NT_sf"/>
</dbReference>
<dbReference type="InterPro" id="IPR052548">
    <property type="entry name" value="Type_VII_TA_antitoxin"/>
</dbReference>
<dbReference type="RefSeq" id="WP_156013901.1">
    <property type="nucleotide sequence ID" value="NZ_CP045484.1"/>
</dbReference>
<evidence type="ECO:0000313" key="5">
    <source>
        <dbReference type="Proteomes" id="UP000582213"/>
    </source>
</evidence>
<reference evidence="2 5" key="2">
    <citation type="submission" date="2020-08" db="EMBL/GenBank/DDBJ databases">
        <title>Genomic Encyclopedia of Type Strains, Phase IV (KMG-IV): sequencing the most valuable type-strain genomes for metagenomic binning, comparative biology and taxonomic classification.</title>
        <authorList>
            <person name="Goeker M."/>
        </authorList>
    </citation>
    <scope>NUCLEOTIDE SEQUENCE [LARGE SCALE GENOMIC DNA]</scope>
    <source>
        <strain evidence="2 5">DSM 12421</strain>
    </source>
</reference>
<dbReference type="Proteomes" id="UP000427373">
    <property type="component" value="Chromosome"/>
</dbReference>
<evidence type="ECO:0000313" key="3">
    <source>
        <dbReference type="EMBL" id="QGR16343.1"/>
    </source>
</evidence>